<sequence>MGRIITFTSYNPTCPNNESGSVGNRTPLDFSNYFKYNALIKTS</sequence>
<protein>
    <submittedName>
        <fullName evidence="1">Uncharacterized protein</fullName>
    </submittedName>
</protein>
<dbReference type="EMBL" id="BK059109">
    <property type="protein sequence ID" value="DAE31640.1"/>
    <property type="molecule type" value="Genomic_DNA"/>
</dbReference>
<organism evidence="1">
    <name type="scientific">virus sp. ctBM815</name>
    <dbReference type="NCBI Taxonomy" id="2825806"/>
    <lineage>
        <taxon>Viruses</taxon>
    </lineage>
</organism>
<reference evidence="1" key="1">
    <citation type="journal article" date="2021" name="Proc. Natl. Acad. Sci. U.S.A.">
        <title>A Catalog of Tens of Thousands of Viruses from Human Metagenomes Reveals Hidden Associations with Chronic Diseases.</title>
        <authorList>
            <person name="Tisza M.J."/>
            <person name="Buck C.B."/>
        </authorList>
    </citation>
    <scope>NUCLEOTIDE SEQUENCE</scope>
    <source>
        <strain evidence="1">CtBM815</strain>
    </source>
</reference>
<name>A0A8S5RJS2_9VIRU</name>
<evidence type="ECO:0000313" key="1">
    <source>
        <dbReference type="EMBL" id="DAE31640.1"/>
    </source>
</evidence>
<accession>A0A8S5RJS2</accession>
<proteinExistence type="predicted"/>